<protein>
    <recommendedName>
        <fullName evidence="4">Ligand-binding SRPBCC domain-containing protein</fullName>
    </recommendedName>
</protein>
<evidence type="ECO:0008006" key="4">
    <source>
        <dbReference type="Google" id="ProtNLM"/>
    </source>
</evidence>
<feature type="transmembrane region" description="Helical" evidence="1">
    <location>
        <begin position="115"/>
        <end position="134"/>
    </location>
</feature>
<keyword evidence="1" id="KW-0472">Membrane</keyword>
<name>A0ABN1MW11_9BACT</name>
<proteinExistence type="predicted"/>
<dbReference type="EMBL" id="BAAAFI010000002">
    <property type="protein sequence ID" value="GAA0877566.1"/>
    <property type="molecule type" value="Genomic_DNA"/>
</dbReference>
<sequence>MKMVIQTSVEQGYLEVKSGFDQALFLKLNPPFPPVKLLRFDGSRRGDLVCLELDFLFFKQQWISEITESETTELEFYFVDQGLELPFFLKRWKHRHRVISTLSGSIIRDEIEFDAPFGVLGFLLFPVLWLQFAYRKPVYRRYFKRPVDR</sequence>
<comment type="caution">
    <text evidence="2">The sequence shown here is derived from an EMBL/GenBank/DDBJ whole genome shotgun (WGS) entry which is preliminary data.</text>
</comment>
<dbReference type="Proteomes" id="UP001500469">
    <property type="component" value="Unassembled WGS sequence"/>
</dbReference>
<keyword evidence="1" id="KW-1133">Transmembrane helix</keyword>
<accession>A0ABN1MW11</accession>
<organism evidence="2 3">
    <name type="scientific">Algoriphagus jejuensis</name>
    <dbReference type="NCBI Taxonomy" id="419934"/>
    <lineage>
        <taxon>Bacteria</taxon>
        <taxon>Pseudomonadati</taxon>
        <taxon>Bacteroidota</taxon>
        <taxon>Cytophagia</taxon>
        <taxon>Cytophagales</taxon>
        <taxon>Cyclobacteriaceae</taxon>
        <taxon>Algoriphagus</taxon>
    </lineage>
</organism>
<reference evidence="2 3" key="1">
    <citation type="journal article" date="2019" name="Int. J. Syst. Evol. Microbiol.">
        <title>The Global Catalogue of Microorganisms (GCM) 10K type strain sequencing project: providing services to taxonomists for standard genome sequencing and annotation.</title>
        <authorList>
            <consortium name="The Broad Institute Genomics Platform"/>
            <consortium name="The Broad Institute Genome Sequencing Center for Infectious Disease"/>
            <person name="Wu L."/>
            <person name="Ma J."/>
        </authorList>
    </citation>
    <scope>NUCLEOTIDE SEQUENCE [LARGE SCALE GENOMIC DNA]</scope>
    <source>
        <strain evidence="2 3">JCM 16112</strain>
    </source>
</reference>
<dbReference type="RefSeq" id="WP_343848262.1">
    <property type="nucleotide sequence ID" value="NZ_BAAAFI010000002.1"/>
</dbReference>
<evidence type="ECO:0000313" key="3">
    <source>
        <dbReference type="Proteomes" id="UP001500469"/>
    </source>
</evidence>
<dbReference type="InterPro" id="IPR023393">
    <property type="entry name" value="START-like_dom_sf"/>
</dbReference>
<evidence type="ECO:0000256" key="1">
    <source>
        <dbReference type="SAM" id="Phobius"/>
    </source>
</evidence>
<dbReference type="Gene3D" id="3.30.530.20">
    <property type="match status" value="1"/>
</dbReference>
<evidence type="ECO:0000313" key="2">
    <source>
        <dbReference type="EMBL" id="GAA0877566.1"/>
    </source>
</evidence>
<dbReference type="SUPFAM" id="SSF55961">
    <property type="entry name" value="Bet v1-like"/>
    <property type="match status" value="1"/>
</dbReference>
<gene>
    <name evidence="2" type="ORF">GCM10009119_05340</name>
</gene>
<keyword evidence="3" id="KW-1185">Reference proteome</keyword>
<keyword evidence="1" id="KW-0812">Transmembrane</keyword>